<evidence type="ECO:0000256" key="3">
    <source>
        <dbReference type="SAM" id="MobiDB-lite"/>
    </source>
</evidence>
<feature type="compositionally biased region" description="Acidic residues" evidence="3">
    <location>
        <begin position="122"/>
        <end position="133"/>
    </location>
</feature>
<evidence type="ECO:0000259" key="4">
    <source>
        <dbReference type="Pfam" id="PF08797"/>
    </source>
</evidence>
<evidence type="ECO:0000313" key="5">
    <source>
        <dbReference type="EMBL" id="MCP3731989.1"/>
    </source>
</evidence>
<dbReference type="RefSeq" id="WP_254295039.1">
    <property type="nucleotide sequence ID" value="NZ_JAMLDX010000014.1"/>
</dbReference>
<keyword evidence="2" id="KW-0378">Hydrolase</keyword>
<dbReference type="Proteomes" id="UP001139451">
    <property type="component" value="Unassembled WGS sequence"/>
</dbReference>
<dbReference type="Gene3D" id="3.30.70.2330">
    <property type="match status" value="1"/>
</dbReference>
<dbReference type="GO" id="GO:0008270">
    <property type="term" value="F:zinc ion binding"/>
    <property type="evidence" value="ECO:0007669"/>
    <property type="project" value="InterPro"/>
</dbReference>
<sequence length="139" mass="15358">MDERELSLAVVGLDFPNKGKPKGNRRFEMLACRPGEPVELRLEPKNPADPNAIAVFSIRGIQLGYLTAERAPWIGSKIRNGEPFEVLFQEPSATAAWIRIRFGGGAPTLRPARPMPPPPDDFPPDAEPPDDFNQDQGGW</sequence>
<evidence type="ECO:0000313" key="6">
    <source>
        <dbReference type="Proteomes" id="UP001139451"/>
    </source>
</evidence>
<comment type="caution">
    <text evidence="5">The sequence shown here is derived from an EMBL/GenBank/DDBJ whole genome shotgun (WGS) entry which is preliminary data.</text>
</comment>
<reference evidence="5" key="1">
    <citation type="submission" date="2022-05" db="EMBL/GenBank/DDBJ databases">
        <title>Sphingomonas sp. strain MG17 Genome sequencing and assembly.</title>
        <authorList>
            <person name="Kim I."/>
        </authorList>
    </citation>
    <scope>NUCLEOTIDE SEQUENCE</scope>
    <source>
        <strain evidence="5">MG17</strain>
    </source>
</reference>
<dbReference type="EMBL" id="JAMLDX010000014">
    <property type="protein sequence ID" value="MCP3731989.1"/>
    <property type="molecule type" value="Genomic_DNA"/>
</dbReference>
<dbReference type="GO" id="GO:0003676">
    <property type="term" value="F:nucleic acid binding"/>
    <property type="evidence" value="ECO:0007669"/>
    <property type="project" value="InterPro"/>
</dbReference>
<keyword evidence="6" id="KW-1185">Reference proteome</keyword>
<evidence type="ECO:0000256" key="1">
    <source>
        <dbReference type="ARBA" id="ARBA00022723"/>
    </source>
</evidence>
<feature type="domain" description="HIRAN" evidence="4">
    <location>
        <begin position="31"/>
        <end position="81"/>
    </location>
</feature>
<dbReference type="Pfam" id="PF08797">
    <property type="entry name" value="HIRAN"/>
    <property type="match status" value="1"/>
</dbReference>
<dbReference type="AlphaFoldDB" id="A0A9X2HR02"/>
<organism evidence="5 6">
    <name type="scientific">Sphingomonas tagetis</name>
    <dbReference type="NCBI Taxonomy" id="2949092"/>
    <lineage>
        <taxon>Bacteria</taxon>
        <taxon>Pseudomonadati</taxon>
        <taxon>Pseudomonadota</taxon>
        <taxon>Alphaproteobacteria</taxon>
        <taxon>Sphingomonadales</taxon>
        <taxon>Sphingomonadaceae</taxon>
        <taxon>Sphingomonas</taxon>
    </lineage>
</organism>
<protein>
    <submittedName>
        <fullName evidence="5">HIRAN domain-containing protein</fullName>
    </submittedName>
</protein>
<keyword evidence="1" id="KW-0479">Metal-binding</keyword>
<gene>
    <name evidence="5" type="ORF">M9978_16310</name>
</gene>
<feature type="region of interest" description="Disordered" evidence="3">
    <location>
        <begin position="107"/>
        <end position="139"/>
    </location>
</feature>
<accession>A0A9X2HR02</accession>
<name>A0A9X2HR02_9SPHN</name>
<dbReference type="GO" id="GO:0016818">
    <property type="term" value="F:hydrolase activity, acting on acid anhydrides, in phosphorus-containing anhydrides"/>
    <property type="evidence" value="ECO:0007669"/>
    <property type="project" value="InterPro"/>
</dbReference>
<evidence type="ECO:0000256" key="2">
    <source>
        <dbReference type="ARBA" id="ARBA00022801"/>
    </source>
</evidence>
<proteinExistence type="predicted"/>
<dbReference type="InterPro" id="IPR014905">
    <property type="entry name" value="HIRAN"/>
</dbReference>